<gene>
    <name evidence="2" type="ORF">LCGC14_2805840</name>
</gene>
<dbReference type="Gene3D" id="3.10.150.10">
    <property type="entry name" value="DNA Polymerase III, subunit A, domain 2"/>
    <property type="match status" value="1"/>
</dbReference>
<dbReference type="GO" id="GO:0003887">
    <property type="term" value="F:DNA-directed DNA polymerase activity"/>
    <property type="evidence" value="ECO:0007669"/>
    <property type="project" value="InterPro"/>
</dbReference>
<reference evidence="2" key="1">
    <citation type="journal article" date="2015" name="Nature">
        <title>Complex archaea that bridge the gap between prokaryotes and eukaryotes.</title>
        <authorList>
            <person name="Spang A."/>
            <person name="Saw J.H."/>
            <person name="Jorgensen S.L."/>
            <person name="Zaremba-Niedzwiedzka K."/>
            <person name="Martijn J."/>
            <person name="Lind A.E."/>
            <person name="van Eijk R."/>
            <person name="Schleper C."/>
            <person name="Guy L."/>
            <person name="Ettema T.J."/>
        </authorList>
    </citation>
    <scope>NUCLEOTIDE SEQUENCE</scope>
</reference>
<accession>A0A0F8Z840</accession>
<feature type="domain" description="DNA polymerase III beta sliding clamp central" evidence="1">
    <location>
        <begin position="10"/>
        <end position="52"/>
    </location>
</feature>
<comment type="caution">
    <text evidence="2">The sequence shown here is derived from an EMBL/GenBank/DDBJ whole genome shotgun (WGS) entry which is preliminary data.</text>
</comment>
<dbReference type="EMBL" id="LAZR01052782">
    <property type="protein sequence ID" value="KKK82195.1"/>
    <property type="molecule type" value="Genomic_DNA"/>
</dbReference>
<dbReference type="SUPFAM" id="SSF55979">
    <property type="entry name" value="DNA clamp"/>
    <property type="match status" value="1"/>
</dbReference>
<dbReference type="GO" id="GO:0009360">
    <property type="term" value="C:DNA polymerase III complex"/>
    <property type="evidence" value="ECO:0007669"/>
    <property type="project" value="InterPro"/>
</dbReference>
<dbReference type="InterPro" id="IPR046938">
    <property type="entry name" value="DNA_clamp_sf"/>
</dbReference>
<dbReference type="InterPro" id="IPR022637">
    <property type="entry name" value="DNA_polIII_beta_cen"/>
</dbReference>
<evidence type="ECO:0000259" key="1">
    <source>
        <dbReference type="Pfam" id="PF02767"/>
    </source>
</evidence>
<feature type="non-terminal residue" evidence="2">
    <location>
        <position position="81"/>
    </location>
</feature>
<dbReference type="GO" id="GO:0008408">
    <property type="term" value="F:3'-5' exonuclease activity"/>
    <property type="evidence" value="ECO:0007669"/>
    <property type="project" value="InterPro"/>
</dbReference>
<proteinExistence type="predicted"/>
<dbReference type="GO" id="GO:0006260">
    <property type="term" value="P:DNA replication"/>
    <property type="evidence" value="ECO:0007669"/>
    <property type="project" value="InterPro"/>
</dbReference>
<protein>
    <recommendedName>
        <fullName evidence="1">DNA polymerase III beta sliding clamp central domain-containing protein</fullName>
    </recommendedName>
</protein>
<name>A0A0F8Z840_9ZZZZ</name>
<dbReference type="AlphaFoldDB" id="A0A0F8Z840"/>
<organism evidence="2">
    <name type="scientific">marine sediment metagenome</name>
    <dbReference type="NCBI Taxonomy" id="412755"/>
    <lineage>
        <taxon>unclassified sequences</taxon>
        <taxon>metagenomes</taxon>
        <taxon>ecological metagenomes</taxon>
    </lineage>
</organism>
<evidence type="ECO:0000313" key="2">
    <source>
        <dbReference type="EMBL" id="KKK82195.1"/>
    </source>
</evidence>
<sequence length="81" mass="8726">MKITLSRAAFIAAASVVQANQDIRYYLNGILIEKGPDDHPLVVATDGHRLVAALDENGLCSDDMPDSVIIQFSAETLRAAK</sequence>
<dbReference type="Pfam" id="PF02767">
    <property type="entry name" value="DNA_pol3_beta_2"/>
    <property type="match status" value="1"/>
</dbReference>